<evidence type="ECO:0000313" key="2">
    <source>
        <dbReference type="Proteomes" id="UP000821845"/>
    </source>
</evidence>
<name>A0ACB7SCM1_HYAAI</name>
<accession>A0ACB7SCM1</accession>
<sequence length="304" mass="34356">MPGWLQRLNCGCLVHKEKQQQKQDSDEAHVPGSASPFLTPPVSEDELTRQSEYAFQCTDDDLGALEAIVKKPGKVTKPGWKNKIRETFQRSSRPAKLSQSAASVDGQVPSTSYERSGLTFTRDVSPPRVLQQGRKPWSVLMQEAAARRRRVLEESREDTPDPPYSLILIATSDKTEFSFSRMFSLRNLVFGKHMLRVDDIPRMMKLNMRVSATFQEIWTVFFKTQSLLTWEDPGATSGLVMALLALIGLATWKGQAFVVQFTVTAVLLKLFVVDHVLYLFPEAAKYDPISRAWDRLPVHPVEDS</sequence>
<dbReference type="Proteomes" id="UP000821845">
    <property type="component" value="Chromosome 4"/>
</dbReference>
<keyword evidence="2" id="KW-1185">Reference proteome</keyword>
<organism evidence="1 2">
    <name type="scientific">Hyalomma asiaticum</name>
    <name type="common">Tick</name>
    <dbReference type="NCBI Taxonomy" id="266040"/>
    <lineage>
        <taxon>Eukaryota</taxon>
        <taxon>Metazoa</taxon>
        <taxon>Ecdysozoa</taxon>
        <taxon>Arthropoda</taxon>
        <taxon>Chelicerata</taxon>
        <taxon>Arachnida</taxon>
        <taxon>Acari</taxon>
        <taxon>Parasitiformes</taxon>
        <taxon>Ixodida</taxon>
        <taxon>Ixodoidea</taxon>
        <taxon>Ixodidae</taxon>
        <taxon>Hyalomminae</taxon>
        <taxon>Hyalomma</taxon>
    </lineage>
</organism>
<protein>
    <submittedName>
        <fullName evidence="1">Uncharacterized protein</fullName>
    </submittedName>
</protein>
<evidence type="ECO:0000313" key="1">
    <source>
        <dbReference type="EMBL" id="KAH6931811.1"/>
    </source>
</evidence>
<comment type="caution">
    <text evidence="1">The sequence shown here is derived from an EMBL/GenBank/DDBJ whole genome shotgun (WGS) entry which is preliminary data.</text>
</comment>
<reference evidence="1" key="1">
    <citation type="submission" date="2020-05" db="EMBL/GenBank/DDBJ databases">
        <title>Large-scale comparative analyses of tick genomes elucidate their genetic diversity and vector capacities.</title>
        <authorList>
            <person name="Jia N."/>
            <person name="Wang J."/>
            <person name="Shi W."/>
            <person name="Du L."/>
            <person name="Sun Y."/>
            <person name="Zhan W."/>
            <person name="Jiang J."/>
            <person name="Wang Q."/>
            <person name="Zhang B."/>
            <person name="Ji P."/>
            <person name="Sakyi L.B."/>
            <person name="Cui X."/>
            <person name="Yuan T."/>
            <person name="Jiang B."/>
            <person name="Yang W."/>
            <person name="Lam T.T.-Y."/>
            <person name="Chang Q."/>
            <person name="Ding S."/>
            <person name="Wang X."/>
            <person name="Zhu J."/>
            <person name="Ruan X."/>
            <person name="Zhao L."/>
            <person name="Wei J."/>
            <person name="Que T."/>
            <person name="Du C."/>
            <person name="Cheng J."/>
            <person name="Dai P."/>
            <person name="Han X."/>
            <person name="Huang E."/>
            <person name="Gao Y."/>
            <person name="Liu J."/>
            <person name="Shao H."/>
            <person name="Ye R."/>
            <person name="Li L."/>
            <person name="Wei W."/>
            <person name="Wang X."/>
            <person name="Wang C."/>
            <person name="Yang T."/>
            <person name="Huo Q."/>
            <person name="Li W."/>
            <person name="Guo W."/>
            <person name="Chen H."/>
            <person name="Zhou L."/>
            <person name="Ni X."/>
            <person name="Tian J."/>
            <person name="Zhou Y."/>
            <person name="Sheng Y."/>
            <person name="Liu T."/>
            <person name="Pan Y."/>
            <person name="Xia L."/>
            <person name="Li J."/>
            <person name="Zhao F."/>
            <person name="Cao W."/>
        </authorList>
    </citation>
    <scope>NUCLEOTIDE SEQUENCE</scope>
    <source>
        <strain evidence="1">Hyas-2018</strain>
    </source>
</reference>
<dbReference type="EMBL" id="CM023484">
    <property type="protein sequence ID" value="KAH6931811.1"/>
    <property type="molecule type" value="Genomic_DNA"/>
</dbReference>
<proteinExistence type="predicted"/>
<gene>
    <name evidence="1" type="ORF">HPB50_000864</name>
</gene>